<proteinExistence type="predicted"/>
<gene>
    <name evidence="2" type="primary">nfsA</name>
    <name evidence="2" type="ORF">BPAY_608</name>
</gene>
<organism evidence="2 3">
    <name type="scientific">Blattabacterium cuenoti BPAY</name>
    <dbReference type="NCBI Taxonomy" id="1457031"/>
    <lineage>
        <taxon>Bacteria</taxon>
        <taxon>Pseudomonadati</taxon>
        <taxon>Bacteroidota</taxon>
        <taxon>Flavobacteriia</taxon>
        <taxon>Flavobacteriales</taxon>
        <taxon>Blattabacteriaceae</taxon>
        <taxon>Blattabacterium</taxon>
    </lineage>
</organism>
<sequence>MKEISLIRNKKLYSIFFVEIAEILNKEIFYSQKKNKFLVTLIKIYITPDMNLIKVYISIYPFLDKNILKSIRFKSRFYRKILSHRLRYRVKKIPKLDFFAVV</sequence>
<reference evidence="2 3" key="1">
    <citation type="journal article" date="2015" name="Microbes Environ.">
        <title>An Efficient Strategy Developed for Next-Generation Sequencing of Endosymbiont Genomes Performed Using Crude DNA Isolated from Host Tissues: A Case Study of Blattabacterium cuenoti Inhabiting the Fat Bodies of Cockroaches.</title>
        <authorList>
            <person name="Kinjo Y."/>
            <person name="Saitoh S."/>
            <person name="Tokuda G."/>
        </authorList>
    </citation>
    <scope>NUCLEOTIDE SEQUENCE [LARGE SCALE GENOMIC DNA]</scope>
    <source>
        <strain evidence="2 3">BPAY</strain>
    </source>
</reference>
<keyword evidence="1" id="KW-0690">Ribosome biogenesis</keyword>
<dbReference type="RefSeq" id="WP_096378517.1">
    <property type="nucleotide sequence ID" value="NZ_AP014609.1"/>
</dbReference>
<dbReference type="InterPro" id="IPR023799">
    <property type="entry name" value="RbfA_dom_sf"/>
</dbReference>
<dbReference type="Proteomes" id="UP000217805">
    <property type="component" value="Chromosome"/>
</dbReference>
<dbReference type="InterPro" id="IPR000238">
    <property type="entry name" value="RbfA"/>
</dbReference>
<keyword evidence="3" id="KW-1185">Reference proteome</keyword>
<dbReference type="EMBL" id="AP014609">
    <property type="protein sequence ID" value="BAR92323.1"/>
    <property type="molecule type" value="Genomic_DNA"/>
</dbReference>
<evidence type="ECO:0000313" key="2">
    <source>
        <dbReference type="EMBL" id="BAR92323.1"/>
    </source>
</evidence>
<accession>A0ABM7EZ93</accession>
<protein>
    <submittedName>
        <fullName evidence="2">Ribosome-binding factor A</fullName>
    </submittedName>
</protein>
<dbReference type="SUPFAM" id="SSF89919">
    <property type="entry name" value="Ribosome-binding factor A, RbfA"/>
    <property type="match status" value="1"/>
</dbReference>
<name>A0ABM7EZ93_9FLAO</name>
<evidence type="ECO:0000256" key="1">
    <source>
        <dbReference type="ARBA" id="ARBA00022517"/>
    </source>
</evidence>
<dbReference type="Gene3D" id="3.30.300.20">
    <property type="match status" value="1"/>
</dbReference>
<dbReference type="InterPro" id="IPR015946">
    <property type="entry name" value="KH_dom-like_a/b"/>
</dbReference>
<evidence type="ECO:0000313" key="3">
    <source>
        <dbReference type="Proteomes" id="UP000217805"/>
    </source>
</evidence>
<dbReference type="Pfam" id="PF02033">
    <property type="entry name" value="RBFA"/>
    <property type="match status" value="1"/>
</dbReference>